<protein>
    <submittedName>
        <fullName evidence="1">Uncharacterized protein</fullName>
    </submittedName>
</protein>
<sequence length="103" mass="11430">MFDTNLTTFTKVISKTRDSLPEPYTFDLANTPDIRDRLAKVPQQHRTGPVIVLSTGKPPKNSVITRMFKSIVRDLGLPEELQIRDTLSGAITEAKGLADPHSL</sequence>
<keyword evidence="2" id="KW-1185">Reference proteome</keyword>
<comment type="caution">
    <text evidence="1">The sequence shown here is derived from an EMBL/GenBank/DDBJ whole genome shotgun (WGS) entry which is preliminary data.</text>
</comment>
<name>A0ABQ0ASA0_9RHOB</name>
<dbReference type="Proteomes" id="UP001441944">
    <property type="component" value="Unassembled WGS sequence"/>
</dbReference>
<evidence type="ECO:0000313" key="1">
    <source>
        <dbReference type="EMBL" id="GAA6198761.1"/>
    </source>
</evidence>
<organism evidence="1 2">
    <name type="scientific">Pseudophaeobacter arcticus</name>
    <dbReference type="NCBI Taxonomy" id="385492"/>
    <lineage>
        <taxon>Bacteria</taxon>
        <taxon>Pseudomonadati</taxon>
        <taxon>Pseudomonadota</taxon>
        <taxon>Alphaproteobacteria</taxon>
        <taxon>Rhodobacterales</taxon>
        <taxon>Paracoccaceae</taxon>
        <taxon>Pseudophaeobacter</taxon>
    </lineage>
</organism>
<dbReference type="EMBL" id="BAABWU010000041">
    <property type="protein sequence ID" value="GAA6198761.1"/>
    <property type="molecule type" value="Genomic_DNA"/>
</dbReference>
<accession>A0ABQ0ASA0</accession>
<proteinExistence type="predicted"/>
<gene>
    <name evidence="1" type="ORF">NBRC116598_42090</name>
</gene>
<reference evidence="1 2" key="1">
    <citation type="submission" date="2024-04" db="EMBL/GenBank/DDBJ databases">
        <title>Draft genome sequence of Pseudophaeobacter arcticus NBRC 116598.</title>
        <authorList>
            <person name="Miyakawa T."/>
            <person name="Kusuya Y."/>
            <person name="Miura T."/>
        </authorList>
    </citation>
    <scope>NUCLEOTIDE SEQUENCE [LARGE SCALE GENOMIC DNA]</scope>
    <source>
        <strain evidence="1 2">SU-CL00105</strain>
    </source>
</reference>
<evidence type="ECO:0000313" key="2">
    <source>
        <dbReference type="Proteomes" id="UP001441944"/>
    </source>
</evidence>